<accession>A0A087TVA0</accession>
<keyword evidence="10" id="KW-0325">Glycoprotein</keyword>
<evidence type="ECO:0000256" key="4">
    <source>
        <dbReference type="ARBA" id="ARBA00022692"/>
    </source>
</evidence>
<reference evidence="14 15" key="1">
    <citation type="submission" date="2013-11" db="EMBL/GenBank/DDBJ databases">
        <title>Genome sequencing of Stegodyphus mimosarum.</title>
        <authorList>
            <person name="Bechsgaard J."/>
        </authorList>
    </citation>
    <scope>NUCLEOTIDE SEQUENCE [LARGE SCALE GENOMIC DNA]</scope>
</reference>
<dbReference type="PRINTS" id="PR00237">
    <property type="entry name" value="GPCRRHODOPSN"/>
</dbReference>
<gene>
    <name evidence="14" type="ORF">X975_11927</name>
</gene>
<keyword evidence="8" id="KW-1015">Disulfide bond</keyword>
<dbReference type="GO" id="GO:0005886">
    <property type="term" value="C:plasma membrane"/>
    <property type="evidence" value="ECO:0007669"/>
    <property type="project" value="UniProtKB-SubCell"/>
</dbReference>
<keyword evidence="11" id="KW-0807">Transducer</keyword>
<dbReference type="OMA" id="THAIYAK"/>
<dbReference type="Gene3D" id="1.20.1070.10">
    <property type="entry name" value="Rhodopsin 7-helix transmembrane proteins"/>
    <property type="match status" value="1"/>
</dbReference>
<evidence type="ECO:0000256" key="7">
    <source>
        <dbReference type="ARBA" id="ARBA00023136"/>
    </source>
</evidence>
<keyword evidence="4 12" id="KW-0812">Transmembrane</keyword>
<evidence type="ECO:0000256" key="8">
    <source>
        <dbReference type="ARBA" id="ARBA00023157"/>
    </source>
</evidence>
<evidence type="ECO:0000256" key="2">
    <source>
        <dbReference type="ARBA" id="ARBA00010663"/>
    </source>
</evidence>
<sequence>MQEDVEFLERNATSKPAGRYSGPLTLFQFISLGLIVAIGSAGNSLVIYAFGRYLKIRRSPYMLMFGFVSLDLLRVLVCFPIIFITVVHPIQSDYGTELCQLIAFAHVFCLIGNNLSILGMAVDRYIDNKHRALYRRKCRGSVGTALLLIVWGMAFIFAFPTVYSVHPRQYRLEAQCTYPHHYFSKGADTLGLMVSLATAFVFTNVIYVKLFLFLRLRRRMRPIVYEPAVSENWGFYDPRGGISVRNRWLANSLSDTPIAVVSRSVFQSHTLPTNYELALWRSKKQKENEKLTKLCLAIHIIFSVMWLPYTIACFCFALIYER</sequence>
<feature type="domain" description="G-protein coupled receptors family 1 profile" evidence="13">
    <location>
        <begin position="42"/>
        <end position="322"/>
    </location>
</feature>
<comment type="similarity">
    <text evidence="2">Belongs to the G-protein coupled receptor 1 family.</text>
</comment>
<dbReference type="STRING" id="407821.A0A087TVA0"/>
<evidence type="ECO:0000256" key="3">
    <source>
        <dbReference type="ARBA" id="ARBA00022475"/>
    </source>
</evidence>
<proteinExistence type="inferred from homology"/>
<keyword evidence="6" id="KW-0297">G-protein coupled receptor</keyword>
<evidence type="ECO:0000256" key="9">
    <source>
        <dbReference type="ARBA" id="ARBA00023170"/>
    </source>
</evidence>
<dbReference type="PROSITE" id="PS50262">
    <property type="entry name" value="G_PROTEIN_RECEP_F1_2"/>
    <property type="match status" value="1"/>
</dbReference>
<dbReference type="InterPro" id="IPR017452">
    <property type="entry name" value="GPCR_Rhodpsn_7TM"/>
</dbReference>
<protein>
    <submittedName>
        <fullName evidence="14">Putative G protein-coupled receptor 85</fullName>
    </submittedName>
</protein>
<keyword evidence="7 12" id="KW-0472">Membrane</keyword>
<evidence type="ECO:0000313" key="14">
    <source>
        <dbReference type="EMBL" id="KFM69039.1"/>
    </source>
</evidence>
<feature type="transmembrane region" description="Helical" evidence="12">
    <location>
        <begin position="294"/>
        <end position="320"/>
    </location>
</feature>
<evidence type="ECO:0000256" key="12">
    <source>
        <dbReference type="SAM" id="Phobius"/>
    </source>
</evidence>
<dbReference type="InterPro" id="IPR051509">
    <property type="entry name" value="GPCR_Orphan/Phoenixin"/>
</dbReference>
<keyword evidence="9 14" id="KW-0675">Receptor</keyword>
<dbReference type="EMBL" id="KK116903">
    <property type="protein sequence ID" value="KFM69039.1"/>
    <property type="molecule type" value="Genomic_DNA"/>
</dbReference>
<name>A0A087TVA0_STEMI</name>
<dbReference type="Proteomes" id="UP000054359">
    <property type="component" value="Unassembled WGS sequence"/>
</dbReference>
<organism evidence="14 15">
    <name type="scientific">Stegodyphus mimosarum</name>
    <name type="common">African social velvet spider</name>
    <dbReference type="NCBI Taxonomy" id="407821"/>
    <lineage>
        <taxon>Eukaryota</taxon>
        <taxon>Metazoa</taxon>
        <taxon>Ecdysozoa</taxon>
        <taxon>Arthropoda</taxon>
        <taxon>Chelicerata</taxon>
        <taxon>Arachnida</taxon>
        <taxon>Araneae</taxon>
        <taxon>Araneomorphae</taxon>
        <taxon>Entelegynae</taxon>
        <taxon>Eresoidea</taxon>
        <taxon>Eresidae</taxon>
        <taxon>Stegodyphus</taxon>
    </lineage>
</organism>
<keyword evidence="3" id="KW-1003">Cell membrane</keyword>
<feature type="transmembrane region" description="Helical" evidence="12">
    <location>
        <begin position="190"/>
        <end position="212"/>
    </location>
</feature>
<dbReference type="SUPFAM" id="SSF81321">
    <property type="entry name" value="Family A G protein-coupled receptor-like"/>
    <property type="match status" value="1"/>
</dbReference>
<feature type="transmembrane region" description="Helical" evidence="12">
    <location>
        <begin position="62"/>
        <end position="90"/>
    </location>
</feature>
<feature type="non-terminal residue" evidence="14">
    <location>
        <position position="322"/>
    </location>
</feature>
<evidence type="ECO:0000313" key="15">
    <source>
        <dbReference type="Proteomes" id="UP000054359"/>
    </source>
</evidence>
<dbReference type="GO" id="GO:0004930">
    <property type="term" value="F:G protein-coupled receptor activity"/>
    <property type="evidence" value="ECO:0007669"/>
    <property type="project" value="UniProtKB-KW"/>
</dbReference>
<dbReference type="InterPro" id="IPR000276">
    <property type="entry name" value="GPCR_Rhodpsn"/>
</dbReference>
<evidence type="ECO:0000256" key="5">
    <source>
        <dbReference type="ARBA" id="ARBA00022989"/>
    </source>
</evidence>
<feature type="transmembrane region" description="Helical" evidence="12">
    <location>
        <begin position="102"/>
        <end position="122"/>
    </location>
</feature>
<comment type="subcellular location">
    <subcellularLocation>
        <location evidence="1">Cell membrane</location>
        <topology evidence="1">Multi-pass membrane protein</topology>
    </subcellularLocation>
</comment>
<evidence type="ECO:0000256" key="11">
    <source>
        <dbReference type="ARBA" id="ARBA00023224"/>
    </source>
</evidence>
<evidence type="ECO:0000256" key="10">
    <source>
        <dbReference type="ARBA" id="ARBA00023180"/>
    </source>
</evidence>
<dbReference type="PANTHER" id="PTHR19268:SF2">
    <property type="entry name" value="G-PROTEIN COUPLED RECEPTORS FAMILY 1 PROFILE DOMAIN-CONTAINING PROTEIN"/>
    <property type="match status" value="1"/>
</dbReference>
<dbReference type="Pfam" id="PF00001">
    <property type="entry name" value="7tm_1"/>
    <property type="match status" value="1"/>
</dbReference>
<feature type="transmembrane region" description="Helical" evidence="12">
    <location>
        <begin position="142"/>
        <end position="163"/>
    </location>
</feature>
<evidence type="ECO:0000259" key="13">
    <source>
        <dbReference type="PROSITE" id="PS50262"/>
    </source>
</evidence>
<feature type="transmembrane region" description="Helical" evidence="12">
    <location>
        <begin position="26"/>
        <end position="50"/>
    </location>
</feature>
<dbReference type="AlphaFoldDB" id="A0A087TVA0"/>
<dbReference type="PANTHER" id="PTHR19268">
    <property type="entry name" value="G PROTEIN-COUPLED RECEPTOR"/>
    <property type="match status" value="1"/>
</dbReference>
<keyword evidence="5 12" id="KW-1133">Transmembrane helix</keyword>
<dbReference type="OrthoDB" id="6418024at2759"/>
<evidence type="ECO:0000256" key="1">
    <source>
        <dbReference type="ARBA" id="ARBA00004651"/>
    </source>
</evidence>
<keyword evidence="15" id="KW-1185">Reference proteome</keyword>
<evidence type="ECO:0000256" key="6">
    <source>
        <dbReference type="ARBA" id="ARBA00023040"/>
    </source>
</evidence>